<dbReference type="eggNOG" id="ENOG5030N9J">
    <property type="taxonomic scope" value="Bacteria"/>
</dbReference>
<evidence type="ECO:0000256" key="1">
    <source>
        <dbReference type="SAM" id="SignalP"/>
    </source>
</evidence>
<dbReference type="AlphaFoldDB" id="A0A062VFW2"/>
<feature type="chain" id="PRO_5001619019" evidence="1">
    <location>
        <begin position="19"/>
        <end position="165"/>
    </location>
</feature>
<name>A0A062VFW2_9PROT</name>
<protein>
    <submittedName>
        <fullName evidence="2">Putative lipoprotein</fullName>
    </submittedName>
</protein>
<feature type="signal peptide" evidence="1">
    <location>
        <begin position="1"/>
        <end position="18"/>
    </location>
</feature>
<dbReference type="Pfam" id="PF11233">
    <property type="entry name" value="DUF3035"/>
    <property type="match status" value="1"/>
</dbReference>
<gene>
    <name evidence="2" type="ORF">HPO_17564</name>
</gene>
<accession>A0A062VFW2</accession>
<evidence type="ECO:0000313" key="3">
    <source>
        <dbReference type="Proteomes" id="UP000027100"/>
    </source>
</evidence>
<dbReference type="Proteomes" id="UP000027100">
    <property type="component" value="Unassembled WGS sequence"/>
</dbReference>
<dbReference type="PROSITE" id="PS51257">
    <property type="entry name" value="PROKAR_LIPOPROTEIN"/>
    <property type="match status" value="1"/>
</dbReference>
<organism evidence="2 3">
    <name type="scientific">Hyphomonas polymorpha PS728</name>
    <dbReference type="NCBI Taxonomy" id="1280954"/>
    <lineage>
        <taxon>Bacteria</taxon>
        <taxon>Pseudomonadati</taxon>
        <taxon>Pseudomonadota</taxon>
        <taxon>Alphaproteobacteria</taxon>
        <taxon>Hyphomonadales</taxon>
        <taxon>Hyphomonadaceae</taxon>
        <taxon>Hyphomonas</taxon>
    </lineage>
</organism>
<reference evidence="2 3" key="1">
    <citation type="journal article" date="2014" name="Antonie Van Leeuwenhoek">
        <title>Hyphomonas beringensis sp. nov. and Hyphomonas chukchiensis sp. nov., isolated from surface seawater of the Bering Sea and Chukchi Sea.</title>
        <authorList>
            <person name="Li C."/>
            <person name="Lai Q."/>
            <person name="Li G."/>
            <person name="Dong C."/>
            <person name="Wang J."/>
            <person name="Liao Y."/>
            <person name="Shao Z."/>
        </authorList>
    </citation>
    <scope>NUCLEOTIDE SEQUENCE [LARGE SCALE GENOMIC DNA]</scope>
    <source>
        <strain evidence="2 3">PS728</strain>
    </source>
</reference>
<sequence>MKKTLPLLAAGLALGVTAACSSTGNAGTATPDEFRVVTKPPLSIPPNYSLRPPAPGTTIPAEVEVATSGGTSAFGSGLGQQASASERALVAAAGANAVNPSIRAQVDWEETKAIRKSPTIADRILFWRKSNPEDAASAAVDNATGDQTVTIEQAGGGRRIKLPGT</sequence>
<dbReference type="STRING" id="1280954.HPO_17564"/>
<keyword evidence="3" id="KW-1185">Reference proteome</keyword>
<dbReference type="EMBL" id="ARYM01000030">
    <property type="protein sequence ID" value="KCZ96903.1"/>
    <property type="molecule type" value="Genomic_DNA"/>
</dbReference>
<dbReference type="PATRIC" id="fig|1280954.3.peg.3540"/>
<proteinExistence type="predicted"/>
<comment type="caution">
    <text evidence="2">The sequence shown here is derived from an EMBL/GenBank/DDBJ whole genome shotgun (WGS) entry which is preliminary data.</text>
</comment>
<dbReference type="OrthoDB" id="8478256at2"/>
<dbReference type="RefSeq" id="WP_035601824.1">
    <property type="nucleotide sequence ID" value="NZ_ARYM01000030.1"/>
</dbReference>
<keyword evidence="2" id="KW-0449">Lipoprotein</keyword>
<evidence type="ECO:0000313" key="2">
    <source>
        <dbReference type="EMBL" id="KCZ96903.1"/>
    </source>
</evidence>
<keyword evidence="1" id="KW-0732">Signal</keyword>
<dbReference type="InterPro" id="IPR021395">
    <property type="entry name" value="DUF3035"/>
</dbReference>